<keyword evidence="2" id="KW-0229">DNA integration</keyword>
<dbReference type="InterPro" id="IPR053876">
    <property type="entry name" value="Phage_int_M"/>
</dbReference>
<comment type="similarity">
    <text evidence="1">Belongs to the 'phage' integrase family.</text>
</comment>
<dbReference type="Gene3D" id="3.30.160.390">
    <property type="entry name" value="Integrase, DNA-binding domain"/>
    <property type="match status" value="1"/>
</dbReference>
<keyword evidence="4" id="KW-0233">DNA recombination</keyword>
<evidence type="ECO:0000256" key="2">
    <source>
        <dbReference type="ARBA" id="ARBA00022908"/>
    </source>
</evidence>
<proteinExistence type="inferred from homology"/>
<evidence type="ECO:0000256" key="4">
    <source>
        <dbReference type="ARBA" id="ARBA00023172"/>
    </source>
</evidence>
<gene>
    <name evidence="6" type="ORF">AZOBR_p430028</name>
</gene>
<dbReference type="SUPFAM" id="SSF56349">
    <property type="entry name" value="DNA breaking-rejoining enzymes"/>
    <property type="match status" value="1"/>
</dbReference>
<dbReference type="Pfam" id="PF13356">
    <property type="entry name" value="Arm-DNA-bind_3"/>
    <property type="match status" value="1"/>
</dbReference>
<dbReference type="KEGG" id="abs:AZOBR_p430028"/>
<dbReference type="Gene3D" id="1.10.443.10">
    <property type="entry name" value="Intergrase catalytic core"/>
    <property type="match status" value="1"/>
</dbReference>
<dbReference type="RefSeq" id="WP_014199751.1">
    <property type="nucleotide sequence ID" value="NC_016596.1"/>
</dbReference>
<protein>
    <submittedName>
        <fullName evidence="6">Phage integrase</fullName>
    </submittedName>
</protein>
<dbReference type="EMBL" id="HE577331">
    <property type="protein sequence ID" value="CCD03249.1"/>
    <property type="molecule type" value="Genomic_DNA"/>
</dbReference>
<dbReference type="Proteomes" id="UP000007319">
    <property type="component" value="Plasmid AZOBR_p4"/>
</dbReference>
<dbReference type="GO" id="GO:0003677">
    <property type="term" value="F:DNA binding"/>
    <property type="evidence" value="ECO:0007669"/>
    <property type="project" value="UniProtKB-KW"/>
</dbReference>
<dbReference type="GO" id="GO:0015074">
    <property type="term" value="P:DNA integration"/>
    <property type="evidence" value="ECO:0007669"/>
    <property type="project" value="UniProtKB-KW"/>
</dbReference>
<dbReference type="CDD" id="cd00796">
    <property type="entry name" value="INT_Rci_Hp1_C"/>
    <property type="match status" value="1"/>
</dbReference>
<organism evidence="6 7">
    <name type="scientific">Azospirillum baldaniorum</name>
    <dbReference type="NCBI Taxonomy" id="1064539"/>
    <lineage>
        <taxon>Bacteria</taxon>
        <taxon>Pseudomonadati</taxon>
        <taxon>Pseudomonadota</taxon>
        <taxon>Alphaproteobacteria</taxon>
        <taxon>Rhodospirillales</taxon>
        <taxon>Azospirillaceae</taxon>
        <taxon>Azospirillum</taxon>
    </lineage>
</organism>
<dbReference type="InterPro" id="IPR011010">
    <property type="entry name" value="DNA_brk_join_enz"/>
</dbReference>
<evidence type="ECO:0000313" key="6">
    <source>
        <dbReference type="EMBL" id="CCD03249.1"/>
    </source>
</evidence>
<dbReference type="InterPro" id="IPR010998">
    <property type="entry name" value="Integrase_recombinase_N"/>
</dbReference>
<dbReference type="InterPro" id="IPR002104">
    <property type="entry name" value="Integrase_catalytic"/>
</dbReference>
<keyword evidence="6" id="KW-0614">Plasmid</keyword>
<dbReference type="PANTHER" id="PTHR30629">
    <property type="entry name" value="PROPHAGE INTEGRASE"/>
    <property type="match status" value="1"/>
</dbReference>
<dbReference type="Pfam" id="PF22022">
    <property type="entry name" value="Phage_int_M"/>
    <property type="match status" value="1"/>
</dbReference>
<reference evidence="6 7" key="1">
    <citation type="journal article" date="2011" name="PLoS Genet.">
        <title>Azospirillum genomes reveal transition of bacteria from aquatic to terrestrial environments.</title>
        <authorList>
            <person name="Wisniewski-Dye F."/>
            <person name="Borziak K."/>
            <person name="Khalsa-Moyers G."/>
            <person name="Alexandre G."/>
            <person name="Sukharnikov L.O."/>
            <person name="Wuichet K."/>
            <person name="Hurst G.B."/>
            <person name="McDonald W.H."/>
            <person name="Robertson J.S."/>
            <person name="Barbe V."/>
            <person name="Calteau A."/>
            <person name="Rouy Z."/>
            <person name="Mangenot S."/>
            <person name="Prigent-Combaret C."/>
            <person name="Normand P."/>
            <person name="Boyer M."/>
            <person name="Siguier P."/>
            <person name="Dessaux Y."/>
            <person name="Elmerich C."/>
            <person name="Condemine G."/>
            <person name="Krishnen G."/>
            <person name="Kennedy I."/>
            <person name="Paterson A.H."/>
            <person name="Gonzalez V."/>
            <person name="Mavingui P."/>
            <person name="Zhulin I.B."/>
        </authorList>
    </citation>
    <scope>NUCLEOTIDE SEQUENCE [LARGE SCALE GENOMIC DNA]</scope>
    <source>
        <strain evidence="6 7">Sp245</strain>
    </source>
</reference>
<accession>A0A9P1K0G7</accession>
<dbReference type="PROSITE" id="PS51898">
    <property type="entry name" value="TYR_RECOMBINASE"/>
    <property type="match status" value="1"/>
</dbReference>
<evidence type="ECO:0000313" key="7">
    <source>
        <dbReference type="Proteomes" id="UP000007319"/>
    </source>
</evidence>
<dbReference type="InterPro" id="IPR025166">
    <property type="entry name" value="Integrase_DNA_bind_dom"/>
</dbReference>
<dbReference type="InterPro" id="IPR050808">
    <property type="entry name" value="Phage_Integrase"/>
</dbReference>
<keyword evidence="7" id="KW-1185">Reference proteome</keyword>
<dbReference type="InterPro" id="IPR013762">
    <property type="entry name" value="Integrase-like_cat_sf"/>
</dbReference>
<feature type="domain" description="Tyr recombinase" evidence="5">
    <location>
        <begin position="197"/>
        <end position="372"/>
    </location>
</feature>
<geneLocation type="plasmid" evidence="6 7">
    <name>AZOBR_p4</name>
</geneLocation>
<evidence type="ECO:0000259" key="5">
    <source>
        <dbReference type="PROSITE" id="PS51898"/>
    </source>
</evidence>
<dbReference type="PANTHER" id="PTHR30629:SF2">
    <property type="entry name" value="PROPHAGE INTEGRASE INTS-RELATED"/>
    <property type="match status" value="1"/>
</dbReference>
<dbReference type="InterPro" id="IPR038488">
    <property type="entry name" value="Integrase_DNA-bd_sf"/>
</dbReference>
<dbReference type="Pfam" id="PF00589">
    <property type="entry name" value="Phage_integrase"/>
    <property type="match status" value="1"/>
</dbReference>
<evidence type="ECO:0000256" key="1">
    <source>
        <dbReference type="ARBA" id="ARBA00008857"/>
    </source>
</evidence>
<dbReference type="Gene3D" id="1.10.150.130">
    <property type="match status" value="1"/>
</dbReference>
<dbReference type="AlphaFoldDB" id="A0A9P1K0G7"/>
<sequence length="386" mass="43257">MAERITDKLVKALEPPETGNRITYDSEVKGFGVRVTAAGAKAFILNYRVAGRERRLTIGSYPDWSAAAAREEAKDLKRRVDQGQDPLSKRIEERTAPTVNDLWKAYEEHHLPNKRPRSAADDRSMWQTYILPRLGSEKVADITAQDVDALHAWISQTKPVRANRVIEVLKTAMFLAIRWKWRSDNPVSGVRRNHEDKRERYLSPKEMVALSEALEAHSEKASCDAIRLMLLTGARKTEVLAAKWSMFDLDEGVWVKPSAHTKQKKTHRVPLSSAAVELLRRIKAEGADPVFVFPGRVAGKPLGDIKRTWAVLCAKAELKNVRIHDLRHTFASVLASNNLGLPIIGALLGHTQAQTTQRYAHLFDDPLRAAAEAAATVVNGNHLRKK</sequence>
<name>A0A9P1K0G7_9PROT</name>
<dbReference type="GO" id="GO:0006310">
    <property type="term" value="P:DNA recombination"/>
    <property type="evidence" value="ECO:0007669"/>
    <property type="project" value="UniProtKB-KW"/>
</dbReference>
<evidence type="ECO:0000256" key="3">
    <source>
        <dbReference type="ARBA" id="ARBA00023125"/>
    </source>
</evidence>
<keyword evidence="3" id="KW-0238">DNA-binding</keyword>